<accession>A0ABN8PZJ2</accession>
<dbReference type="PANTHER" id="PTHR46505:SF1">
    <property type="entry name" value="OXIDOREDUCTASE NAD-BINDING DOMAIN-CONTAINING PROTEIN 1"/>
    <property type="match status" value="1"/>
</dbReference>
<keyword evidence="6" id="KW-1185">Reference proteome</keyword>
<feature type="domain" description="FAD-binding FR-type" evidence="4">
    <location>
        <begin position="66"/>
        <end position="168"/>
    </location>
</feature>
<evidence type="ECO:0000313" key="5">
    <source>
        <dbReference type="EMBL" id="CAH3154133.1"/>
    </source>
</evidence>
<dbReference type="SUPFAM" id="SSF63380">
    <property type="entry name" value="Riboflavin synthase domain-like"/>
    <property type="match status" value="1"/>
</dbReference>
<dbReference type="Proteomes" id="UP001159405">
    <property type="component" value="Unassembled WGS sequence"/>
</dbReference>
<dbReference type="Pfam" id="PF00175">
    <property type="entry name" value="NAD_binding_1"/>
    <property type="match status" value="1"/>
</dbReference>
<reference evidence="5 6" key="1">
    <citation type="submission" date="2022-05" db="EMBL/GenBank/DDBJ databases">
        <authorList>
            <consortium name="Genoscope - CEA"/>
            <person name="William W."/>
        </authorList>
    </citation>
    <scope>NUCLEOTIDE SEQUENCE [LARGE SCALE GENOMIC DNA]</scope>
</reference>
<dbReference type="SUPFAM" id="SSF52343">
    <property type="entry name" value="Ferredoxin reductase-like, C-terminal NADP-linked domain"/>
    <property type="match status" value="1"/>
</dbReference>
<dbReference type="InterPro" id="IPR052128">
    <property type="entry name" value="Oxidoreductase_NAD-binding"/>
</dbReference>
<evidence type="ECO:0000256" key="2">
    <source>
        <dbReference type="ARBA" id="ARBA00023027"/>
    </source>
</evidence>
<dbReference type="PANTHER" id="PTHR46505">
    <property type="entry name" value="OXIDOREDUCTASE NAD-BINDING DOMAIN-CONTAINING PROTEIN 1"/>
    <property type="match status" value="1"/>
</dbReference>
<dbReference type="Gene3D" id="2.40.30.10">
    <property type="entry name" value="Translation factors"/>
    <property type="match status" value="1"/>
</dbReference>
<evidence type="ECO:0000256" key="3">
    <source>
        <dbReference type="ARBA" id="ARBA00040516"/>
    </source>
</evidence>
<name>A0ABN8PZJ2_9CNID</name>
<dbReference type="InterPro" id="IPR001433">
    <property type="entry name" value="OxRdtase_FAD/NAD-bd"/>
</dbReference>
<dbReference type="InterPro" id="IPR039261">
    <property type="entry name" value="FNR_nucleotide-bd"/>
</dbReference>
<dbReference type="InterPro" id="IPR017938">
    <property type="entry name" value="Riboflavin_synthase-like_b-brl"/>
</dbReference>
<dbReference type="PROSITE" id="PS51384">
    <property type="entry name" value="FAD_FR"/>
    <property type="match status" value="1"/>
</dbReference>
<organism evidence="5 6">
    <name type="scientific">Porites lobata</name>
    <dbReference type="NCBI Taxonomy" id="104759"/>
    <lineage>
        <taxon>Eukaryota</taxon>
        <taxon>Metazoa</taxon>
        <taxon>Cnidaria</taxon>
        <taxon>Anthozoa</taxon>
        <taxon>Hexacorallia</taxon>
        <taxon>Scleractinia</taxon>
        <taxon>Fungiina</taxon>
        <taxon>Poritidae</taxon>
        <taxon>Porites</taxon>
    </lineage>
</organism>
<evidence type="ECO:0000259" key="4">
    <source>
        <dbReference type="PROSITE" id="PS51384"/>
    </source>
</evidence>
<keyword evidence="2" id="KW-0520">NAD</keyword>
<gene>
    <name evidence="5" type="ORF">PLOB_00049911</name>
</gene>
<dbReference type="InterPro" id="IPR017927">
    <property type="entry name" value="FAD-bd_FR_type"/>
</dbReference>
<dbReference type="PRINTS" id="PR00406">
    <property type="entry name" value="CYTB5RDTASE"/>
</dbReference>
<dbReference type="CDD" id="cd00322">
    <property type="entry name" value="FNR_like"/>
    <property type="match status" value="1"/>
</dbReference>
<dbReference type="EMBL" id="CALNXK010000098">
    <property type="protein sequence ID" value="CAH3154133.1"/>
    <property type="molecule type" value="Genomic_DNA"/>
</dbReference>
<evidence type="ECO:0000313" key="6">
    <source>
        <dbReference type="Proteomes" id="UP001159405"/>
    </source>
</evidence>
<dbReference type="Gene3D" id="3.40.50.80">
    <property type="entry name" value="Nucleotide-binding domain of ferredoxin-NADP reductase (FNR) module"/>
    <property type="match status" value="1"/>
</dbReference>
<evidence type="ECO:0000256" key="1">
    <source>
        <dbReference type="ARBA" id="ARBA00023002"/>
    </source>
</evidence>
<comment type="caution">
    <text evidence="5">The sequence shown here is derived from an EMBL/GenBank/DDBJ whole genome shotgun (WGS) entry which is preliminary data.</text>
</comment>
<proteinExistence type="predicted"/>
<sequence>MEGDLTSLLHSHFYAHQTTLLCDEPKNPCEGDYDLTGSLPIGMSGNSNGSTTGTHLERTENLERQEVIAPATVTEISHLSETVKRLCLKVEDDRFTFKPGQWVDFFIPGVETVGGFSICSSPKTLKDTSTIELAVKYSDHPPALWVHTKCNTGSKVQMRVGGNFFFDPEPGAPSPDLLLVAGGVGINPLYSILQHVGDITSDPQHNYTAKTTLLFSAKNQDELLYKNSLLQISKRHPSIVCKYFTTKPGSDNQRPAAESIQCHHGRISDTSLKEAVSSLDRSQLTCYICGPPPMIKHVTDILHRLNIGDSRIHFEKWW</sequence>
<keyword evidence="1" id="KW-0560">Oxidoreductase</keyword>
<protein>
    <recommendedName>
        <fullName evidence="3">Oxidoreductase NAD-binding domain-containing protein 1</fullName>
    </recommendedName>
</protein>